<dbReference type="Proteomes" id="UP001165960">
    <property type="component" value="Unassembled WGS sequence"/>
</dbReference>
<comment type="caution">
    <text evidence="1">The sequence shown here is derived from an EMBL/GenBank/DDBJ whole genome shotgun (WGS) entry which is preliminary data.</text>
</comment>
<organism evidence="1 2">
    <name type="scientific">Entomophthora muscae</name>
    <dbReference type="NCBI Taxonomy" id="34485"/>
    <lineage>
        <taxon>Eukaryota</taxon>
        <taxon>Fungi</taxon>
        <taxon>Fungi incertae sedis</taxon>
        <taxon>Zoopagomycota</taxon>
        <taxon>Entomophthoromycotina</taxon>
        <taxon>Entomophthoromycetes</taxon>
        <taxon>Entomophthorales</taxon>
        <taxon>Entomophthoraceae</taxon>
        <taxon>Entomophthora</taxon>
    </lineage>
</organism>
<proteinExistence type="predicted"/>
<accession>A0ACC2TUA3</accession>
<name>A0ACC2TUA3_9FUNG</name>
<reference evidence="1" key="1">
    <citation type="submission" date="2022-04" db="EMBL/GenBank/DDBJ databases">
        <title>Genome of the entomopathogenic fungus Entomophthora muscae.</title>
        <authorList>
            <person name="Elya C."/>
            <person name="Lovett B.R."/>
            <person name="Lee E."/>
            <person name="Macias A.M."/>
            <person name="Hajek A.E."/>
            <person name="De Bivort B.L."/>
            <person name="Kasson M.T."/>
            <person name="De Fine Licht H.H."/>
            <person name="Stajich J.E."/>
        </authorList>
    </citation>
    <scope>NUCLEOTIDE SEQUENCE</scope>
    <source>
        <strain evidence="1">Berkeley</strain>
    </source>
</reference>
<protein>
    <submittedName>
        <fullName evidence="1">Uncharacterized protein</fullName>
    </submittedName>
</protein>
<evidence type="ECO:0000313" key="1">
    <source>
        <dbReference type="EMBL" id="KAJ9078095.1"/>
    </source>
</evidence>
<sequence length="100" mass="11160">MVESKVDFLHKSASQFSHSLFEVYLGPVIHMDGKPEAQDTHMVLNKLEKVYQYLDGGKISSGCNSIKDALQDVVILAAIYGMASPPEKLLLIDWITLFSF</sequence>
<gene>
    <name evidence="1" type="ORF">DSO57_1010467</name>
</gene>
<evidence type="ECO:0000313" key="2">
    <source>
        <dbReference type="Proteomes" id="UP001165960"/>
    </source>
</evidence>
<dbReference type="EMBL" id="QTSX02002164">
    <property type="protein sequence ID" value="KAJ9078095.1"/>
    <property type="molecule type" value="Genomic_DNA"/>
</dbReference>
<keyword evidence="2" id="KW-1185">Reference proteome</keyword>